<dbReference type="Gene3D" id="2.60.40.10">
    <property type="entry name" value="Immunoglobulins"/>
    <property type="match status" value="1"/>
</dbReference>
<proteinExistence type="predicted"/>
<dbReference type="Proteomes" id="UP000293912">
    <property type="component" value="Chromosome"/>
</dbReference>
<dbReference type="InterPro" id="IPR013783">
    <property type="entry name" value="Ig-like_fold"/>
</dbReference>
<dbReference type="PANTHER" id="PTHR37836">
    <property type="entry name" value="LMO1036 PROTEIN"/>
    <property type="match status" value="1"/>
</dbReference>
<accession>A0A4P6WW05</accession>
<protein>
    <submittedName>
        <fullName evidence="3">Endoglucanase</fullName>
    </submittedName>
</protein>
<dbReference type="KEGG" id="hpse:HPF_10530"/>
<evidence type="ECO:0000259" key="1">
    <source>
        <dbReference type="Pfam" id="PF13204"/>
    </source>
</evidence>
<feature type="domain" description="DUF5060" evidence="2">
    <location>
        <begin position="8"/>
        <end position="72"/>
    </location>
</feature>
<feature type="domain" description="Apiosidase-like catalytic" evidence="1">
    <location>
        <begin position="108"/>
        <end position="436"/>
    </location>
</feature>
<evidence type="ECO:0000313" key="4">
    <source>
        <dbReference type="Proteomes" id="UP000293912"/>
    </source>
</evidence>
<dbReference type="InterPro" id="IPR032260">
    <property type="entry name" value="DUF5060"/>
</dbReference>
<dbReference type="EMBL" id="CP037867">
    <property type="protein sequence ID" value="QBM28122.1"/>
    <property type="molecule type" value="Genomic_DNA"/>
</dbReference>
<dbReference type="PANTHER" id="PTHR37836:SF2">
    <property type="entry name" value="DUF4038 DOMAIN-CONTAINING PROTEIN"/>
    <property type="match status" value="1"/>
</dbReference>
<name>A0A4P6WW05_HYDPS</name>
<dbReference type="RefSeq" id="WP_133156564.1">
    <property type="nucleotide sequence ID" value="NZ_CP037867.1"/>
</dbReference>
<dbReference type="InterPro" id="IPR025277">
    <property type="entry name" value="Apiosidase-like_cat_dom"/>
</dbReference>
<dbReference type="AlphaFoldDB" id="A0A4P6WW05"/>
<keyword evidence="4" id="KW-1185">Reference proteome</keyword>
<organism evidence="3 4">
    <name type="scientific">Hydrogenophaga pseudoflava</name>
    <name type="common">Pseudomonas carboxydoflava</name>
    <dbReference type="NCBI Taxonomy" id="47421"/>
    <lineage>
        <taxon>Bacteria</taxon>
        <taxon>Pseudomonadati</taxon>
        <taxon>Pseudomonadota</taxon>
        <taxon>Betaproteobacteria</taxon>
        <taxon>Burkholderiales</taxon>
        <taxon>Comamonadaceae</taxon>
        <taxon>Hydrogenophaga</taxon>
    </lineage>
</organism>
<evidence type="ECO:0000313" key="3">
    <source>
        <dbReference type="EMBL" id="QBM28122.1"/>
    </source>
</evidence>
<sequence>MTLRTHQNRAVEIRFRSSVAYDEPFKDLLLDVVFVSPSQRVVEVPAFWGGGVTWCVRYASAETGIHTFTTRCSDAGNAGLHGQAGTVEVTAYQGDNPLYRHGGIRVAEDRRHFCHADGTPFFWLGDTWWMGLCGRLSWPDDFQALVRNRKERGFNLIQLVAGLYPDMPLFDERGRSASGFSWETDLSRINPAFFDEADQRVFHLVEQGLVPCILGAWGYYLPMIGLENMQRHWRHLIARWGALPVVWVAAGEQTMPWYLEGHLQKDASRARLRTEWTEVIREMRRLNAFGRLISTHPVTSARESVTDPGLLDFEMQQTGHGQPTLHHARRAQEGWSAGPVMPVISGESRYEALDINPTVTARDAREAFWAHALNSGLAGHTYGANGIWQVNTEQRPFGPSPSGSCWGNLPWAQAMQLPGARQIGLARSFLLATLPWHEFVPLLPAEGRKHFLPRSRRLQRLLLKLGWRPTSPAPIAVGMAEARSTVLAYTIESKGFSLDVRRLKGPLKGCWVDPTSFETHPLHLDLRVGQLHVTPPARNAAGDSDWLLLVQPAGGASA</sequence>
<dbReference type="Pfam" id="PF16586">
    <property type="entry name" value="DUF5060"/>
    <property type="match status" value="1"/>
</dbReference>
<dbReference type="Pfam" id="PF13204">
    <property type="entry name" value="Apiosidase"/>
    <property type="match status" value="1"/>
</dbReference>
<gene>
    <name evidence="3" type="ORF">HPF_10530</name>
</gene>
<dbReference type="Gene3D" id="3.20.20.80">
    <property type="entry name" value="Glycosidases"/>
    <property type="match status" value="1"/>
</dbReference>
<evidence type="ECO:0000259" key="2">
    <source>
        <dbReference type="Pfam" id="PF16586"/>
    </source>
</evidence>
<reference evidence="3 4" key="1">
    <citation type="submission" date="2019-03" db="EMBL/GenBank/DDBJ databases">
        <authorList>
            <person name="Sebastian G."/>
            <person name="Baumann P."/>
            <person name="Ruckert C."/>
            <person name="Kalinowski J."/>
            <person name="Nebel B."/>
            <person name="Takors R."/>
            <person name="Blombach B."/>
        </authorList>
    </citation>
    <scope>NUCLEOTIDE SEQUENCE [LARGE SCALE GENOMIC DNA]</scope>
    <source>
        <strain evidence="3 4">DSM 1084</strain>
    </source>
</reference>